<dbReference type="Proteomes" id="UP001497382">
    <property type="component" value="Unassembled WGS sequence"/>
</dbReference>
<keyword evidence="2" id="KW-0732">Signal</keyword>
<feature type="chain" id="PRO_5043785536" description="Secreted protein" evidence="2">
    <location>
        <begin position="26"/>
        <end position="77"/>
    </location>
</feature>
<sequence length="77" mass="8443">MTIDQVLVNLIKLVALLIFQQSSAAANMKMLFAAQIASTVAQRQGVRPRESSLLSQNERGQQTGEFQRLGEETGCYG</sequence>
<evidence type="ECO:0008006" key="5">
    <source>
        <dbReference type="Google" id="ProtNLM"/>
    </source>
</evidence>
<comment type="caution">
    <text evidence="3">The sequence shown here is derived from an EMBL/GenBank/DDBJ whole genome shotgun (WGS) entry which is preliminary data.</text>
</comment>
<feature type="compositionally biased region" description="Polar residues" evidence="1">
    <location>
        <begin position="52"/>
        <end position="65"/>
    </location>
</feature>
<feature type="signal peptide" evidence="2">
    <location>
        <begin position="1"/>
        <end position="25"/>
    </location>
</feature>
<feature type="region of interest" description="Disordered" evidence="1">
    <location>
        <begin position="45"/>
        <end position="77"/>
    </location>
</feature>
<evidence type="ECO:0000256" key="2">
    <source>
        <dbReference type="SAM" id="SignalP"/>
    </source>
</evidence>
<keyword evidence="4" id="KW-1185">Reference proteome</keyword>
<organism evidence="3 4">
    <name type="scientific">Larinioides sclopetarius</name>
    <dbReference type="NCBI Taxonomy" id="280406"/>
    <lineage>
        <taxon>Eukaryota</taxon>
        <taxon>Metazoa</taxon>
        <taxon>Ecdysozoa</taxon>
        <taxon>Arthropoda</taxon>
        <taxon>Chelicerata</taxon>
        <taxon>Arachnida</taxon>
        <taxon>Araneae</taxon>
        <taxon>Araneomorphae</taxon>
        <taxon>Entelegynae</taxon>
        <taxon>Araneoidea</taxon>
        <taxon>Araneidae</taxon>
        <taxon>Larinioides</taxon>
    </lineage>
</organism>
<proteinExistence type="predicted"/>
<accession>A0AAV2B221</accession>
<dbReference type="AlphaFoldDB" id="A0AAV2B221"/>
<gene>
    <name evidence="3" type="ORF">LARSCL_LOCUS16397</name>
</gene>
<evidence type="ECO:0000313" key="3">
    <source>
        <dbReference type="EMBL" id="CAL1290293.1"/>
    </source>
</evidence>
<reference evidence="3 4" key="1">
    <citation type="submission" date="2024-04" db="EMBL/GenBank/DDBJ databases">
        <authorList>
            <person name="Rising A."/>
            <person name="Reimegard J."/>
            <person name="Sonavane S."/>
            <person name="Akerstrom W."/>
            <person name="Nylinder S."/>
            <person name="Hedman E."/>
            <person name="Kallberg Y."/>
        </authorList>
    </citation>
    <scope>NUCLEOTIDE SEQUENCE [LARGE SCALE GENOMIC DNA]</scope>
</reference>
<name>A0AAV2B221_9ARAC</name>
<protein>
    <recommendedName>
        <fullName evidence="5">Secreted protein</fullName>
    </recommendedName>
</protein>
<evidence type="ECO:0000256" key="1">
    <source>
        <dbReference type="SAM" id="MobiDB-lite"/>
    </source>
</evidence>
<dbReference type="EMBL" id="CAXIEN010000262">
    <property type="protein sequence ID" value="CAL1290293.1"/>
    <property type="molecule type" value="Genomic_DNA"/>
</dbReference>
<evidence type="ECO:0000313" key="4">
    <source>
        <dbReference type="Proteomes" id="UP001497382"/>
    </source>
</evidence>